<feature type="transmembrane region" description="Helical" evidence="1">
    <location>
        <begin position="6"/>
        <end position="24"/>
    </location>
</feature>
<sequence>MKWGTFFGTALLVAFILLVLWPILKQKPLKDKIAFMMILLFGWGLSLFDLPNIAGPMTWMRFFFKPFAPLME</sequence>
<keyword evidence="1" id="KW-1133">Transmembrane helix</keyword>
<feature type="transmembrane region" description="Helical" evidence="1">
    <location>
        <begin position="33"/>
        <end position="54"/>
    </location>
</feature>
<keyword evidence="1" id="KW-0472">Membrane</keyword>
<dbReference type="RefSeq" id="WP_184523240.1">
    <property type="nucleotide sequence ID" value="NZ_JACHGK010000002.1"/>
</dbReference>
<reference evidence="2 3" key="1">
    <citation type="submission" date="2020-08" db="EMBL/GenBank/DDBJ databases">
        <title>Genomic Encyclopedia of Type Strains, Phase IV (KMG-IV): sequencing the most valuable type-strain genomes for metagenomic binning, comparative biology and taxonomic classification.</title>
        <authorList>
            <person name="Goeker M."/>
        </authorList>
    </citation>
    <scope>NUCLEOTIDE SEQUENCE [LARGE SCALE GENOMIC DNA]</scope>
    <source>
        <strain evidence="2 3">DSM 5391</strain>
    </source>
</reference>
<evidence type="ECO:0000256" key="1">
    <source>
        <dbReference type="SAM" id="Phobius"/>
    </source>
</evidence>
<protein>
    <submittedName>
        <fullName evidence="2">Uncharacterized protein</fullName>
    </submittedName>
</protein>
<dbReference type="EMBL" id="JACHGK010000002">
    <property type="protein sequence ID" value="MBB6444300.1"/>
    <property type="molecule type" value="Genomic_DNA"/>
</dbReference>
<organism evidence="2 3">
    <name type="scientific">Bacillus benzoevorans</name>
    <dbReference type="NCBI Taxonomy" id="1456"/>
    <lineage>
        <taxon>Bacteria</taxon>
        <taxon>Bacillati</taxon>
        <taxon>Bacillota</taxon>
        <taxon>Bacilli</taxon>
        <taxon>Bacillales</taxon>
        <taxon>Bacillaceae</taxon>
        <taxon>Bacillus</taxon>
    </lineage>
</organism>
<proteinExistence type="predicted"/>
<gene>
    <name evidence="2" type="ORF">HNR53_000908</name>
</gene>
<comment type="caution">
    <text evidence="2">The sequence shown here is derived from an EMBL/GenBank/DDBJ whole genome shotgun (WGS) entry which is preliminary data.</text>
</comment>
<name>A0A7X0HNZ4_9BACI</name>
<keyword evidence="1" id="KW-0812">Transmembrane</keyword>
<dbReference type="Proteomes" id="UP000531594">
    <property type="component" value="Unassembled WGS sequence"/>
</dbReference>
<accession>A0A7X0HNZ4</accession>
<evidence type="ECO:0000313" key="2">
    <source>
        <dbReference type="EMBL" id="MBB6444300.1"/>
    </source>
</evidence>
<evidence type="ECO:0000313" key="3">
    <source>
        <dbReference type="Proteomes" id="UP000531594"/>
    </source>
</evidence>
<dbReference type="AlphaFoldDB" id="A0A7X0HNZ4"/>
<keyword evidence="3" id="KW-1185">Reference proteome</keyword>